<dbReference type="SUPFAM" id="SSF48498">
    <property type="entry name" value="Tetracyclin repressor-like, C-terminal domain"/>
    <property type="match status" value="1"/>
</dbReference>
<keyword evidence="1 2" id="KW-0238">DNA-binding</keyword>
<dbReference type="InterPro" id="IPR009057">
    <property type="entry name" value="Homeodomain-like_sf"/>
</dbReference>
<protein>
    <submittedName>
        <fullName evidence="4">TetR family transcriptional regulator</fullName>
    </submittedName>
</protein>
<dbReference type="PROSITE" id="PS50977">
    <property type="entry name" value="HTH_TETR_2"/>
    <property type="match status" value="1"/>
</dbReference>
<dbReference type="Pfam" id="PF00440">
    <property type="entry name" value="TetR_N"/>
    <property type="match status" value="1"/>
</dbReference>
<dbReference type="AlphaFoldDB" id="A0A7X4YV47"/>
<evidence type="ECO:0000259" key="3">
    <source>
        <dbReference type="PROSITE" id="PS50977"/>
    </source>
</evidence>
<dbReference type="SUPFAM" id="SSF46689">
    <property type="entry name" value="Homeodomain-like"/>
    <property type="match status" value="1"/>
</dbReference>
<feature type="DNA-binding region" description="H-T-H motif" evidence="2">
    <location>
        <begin position="15"/>
        <end position="34"/>
    </location>
</feature>
<name>A0A7X4YV47_9BACL</name>
<feature type="domain" description="HTH tetR-type" evidence="3">
    <location>
        <begin position="1"/>
        <end position="52"/>
    </location>
</feature>
<evidence type="ECO:0000313" key="5">
    <source>
        <dbReference type="Proteomes" id="UP000558113"/>
    </source>
</evidence>
<evidence type="ECO:0000313" key="4">
    <source>
        <dbReference type="EMBL" id="NBC72044.1"/>
    </source>
</evidence>
<reference evidence="4 5" key="1">
    <citation type="submission" date="2020-01" db="EMBL/GenBank/DDBJ databases">
        <title>Paenibacillus soybeanensis sp. nov. isolated from the nodules of soybean (Glycine max(L.) Merr).</title>
        <authorList>
            <person name="Wang H."/>
        </authorList>
    </citation>
    <scope>NUCLEOTIDE SEQUENCE [LARGE SCALE GENOMIC DNA]</scope>
    <source>
        <strain evidence="4 5">DSM 23054</strain>
    </source>
</reference>
<dbReference type="EMBL" id="JAAAMU010000015">
    <property type="protein sequence ID" value="NBC72044.1"/>
    <property type="molecule type" value="Genomic_DNA"/>
</dbReference>
<comment type="caution">
    <text evidence="4">The sequence shown here is derived from an EMBL/GenBank/DDBJ whole genome shotgun (WGS) entry which is preliminary data.</text>
</comment>
<evidence type="ECO:0000256" key="1">
    <source>
        <dbReference type="ARBA" id="ARBA00023125"/>
    </source>
</evidence>
<sequence length="172" mass="19754">MASSLIRKKSYSNFTFDEISKHFGVTKASIHYHFEKKEDLGLAVLDQLYRRLVDFKSVIQLSSQSMEEKLVQYCINQSIQFAEYDICPTSSLQTDYELLPESMKRKLQEIGEFEITIIDEIVAEGIVDPAMNTRAMAITILSAIKGALQYNRAMQHNFIPDIMYGINRLLKS</sequence>
<dbReference type="GO" id="GO:0003677">
    <property type="term" value="F:DNA binding"/>
    <property type="evidence" value="ECO:0007669"/>
    <property type="project" value="UniProtKB-UniRule"/>
</dbReference>
<proteinExistence type="predicted"/>
<dbReference type="InterPro" id="IPR001647">
    <property type="entry name" value="HTH_TetR"/>
</dbReference>
<accession>A0A7X4YV47</accession>
<keyword evidence="5" id="KW-1185">Reference proteome</keyword>
<organism evidence="4 5">
    <name type="scientific">Paenibacillus sacheonensis</name>
    <dbReference type="NCBI Taxonomy" id="742054"/>
    <lineage>
        <taxon>Bacteria</taxon>
        <taxon>Bacillati</taxon>
        <taxon>Bacillota</taxon>
        <taxon>Bacilli</taxon>
        <taxon>Bacillales</taxon>
        <taxon>Paenibacillaceae</taxon>
        <taxon>Paenibacillus</taxon>
    </lineage>
</organism>
<dbReference type="Proteomes" id="UP000558113">
    <property type="component" value="Unassembled WGS sequence"/>
</dbReference>
<dbReference type="OrthoDB" id="2732116at2"/>
<evidence type="ECO:0000256" key="2">
    <source>
        <dbReference type="PROSITE-ProRule" id="PRU00335"/>
    </source>
</evidence>
<gene>
    <name evidence="4" type="ORF">GT003_23865</name>
</gene>
<dbReference type="InterPro" id="IPR036271">
    <property type="entry name" value="Tet_transcr_reg_TetR-rel_C_sf"/>
</dbReference>
<dbReference type="Gene3D" id="1.10.357.10">
    <property type="entry name" value="Tetracycline Repressor, domain 2"/>
    <property type="match status" value="1"/>
</dbReference>